<protein>
    <recommendedName>
        <fullName evidence="3">DsrE family protein</fullName>
    </recommendedName>
</protein>
<evidence type="ECO:0000313" key="2">
    <source>
        <dbReference type="Proteomes" id="UP000033699"/>
    </source>
</evidence>
<comment type="caution">
    <text evidence="1">The sequence shown here is derived from an EMBL/GenBank/DDBJ whole genome shotgun (WGS) entry which is preliminary data.</text>
</comment>
<name>A0A0F2TGI2_STRR3</name>
<evidence type="ECO:0000313" key="1">
    <source>
        <dbReference type="EMBL" id="KJS62284.1"/>
    </source>
</evidence>
<dbReference type="Gene3D" id="3.40.1260.10">
    <property type="entry name" value="DsrEFH-like"/>
    <property type="match status" value="1"/>
</dbReference>
<proteinExistence type="predicted"/>
<dbReference type="SUPFAM" id="SSF75169">
    <property type="entry name" value="DsrEFH-like"/>
    <property type="match status" value="1"/>
</dbReference>
<dbReference type="EMBL" id="JZKH01000014">
    <property type="protein sequence ID" value="KJS62284.1"/>
    <property type="molecule type" value="Genomic_DNA"/>
</dbReference>
<keyword evidence="2" id="KW-1185">Reference proteome</keyword>
<evidence type="ECO:0008006" key="3">
    <source>
        <dbReference type="Google" id="ProtNLM"/>
    </source>
</evidence>
<dbReference type="AlphaFoldDB" id="A0A0F2TGI2"/>
<sequence length="135" mass="14736">MAQRIPDADVLLALMGAPHTSDMLTSAVRLAQALLERGATVHLWTCGHATGIAKAALGATKPRNLENWAHGYPSTLALAERLLDAFPEQLTWYSCRFCTEERGSVPLADRIKLRPPFKFAEHVAAARTTLFLGVI</sequence>
<dbReference type="Proteomes" id="UP000033699">
    <property type="component" value="Unassembled WGS sequence"/>
</dbReference>
<organism evidence="1 2">
    <name type="scientific">Streptomyces rubellomurinus (strain ATCC 31215)</name>
    <dbReference type="NCBI Taxonomy" id="359131"/>
    <lineage>
        <taxon>Bacteria</taxon>
        <taxon>Bacillati</taxon>
        <taxon>Actinomycetota</taxon>
        <taxon>Actinomycetes</taxon>
        <taxon>Kitasatosporales</taxon>
        <taxon>Streptomycetaceae</taxon>
        <taxon>Streptomyces</taxon>
    </lineage>
</organism>
<dbReference type="OrthoDB" id="3692742at2"/>
<dbReference type="InterPro" id="IPR027396">
    <property type="entry name" value="DsrEFH-like"/>
</dbReference>
<accession>A0A0F2TGI2</accession>
<gene>
    <name evidence="1" type="ORF">VM95_09810</name>
</gene>
<dbReference type="PATRIC" id="fig|359131.3.peg.1449"/>
<reference evidence="1 2" key="1">
    <citation type="submission" date="2015-02" db="EMBL/GenBank/DDBJ databases">
        <authorList>
            <person name="Ju K.-S."/>
            <person name="Doroghazi J.R."/>
            <person name="Metcalf W."/>
        </authorList>
    </citation>
    <scope>NUCLEOTIDE SEQUENCE [LARGE SCALE GENOMIC DNA]</scope>
    <source>
        <strain evidence="1 2">ATCC 31215</strain>
    </source>
</reference>
<dbReference type="RefSeq" id="WP_045694154.1">
    <property type="nucleotide sequence ID" value="NZ_JZKH01000014.1"/>
</dbReference>